<evidence type="ECO:0000313" key="1">
    <source>
        <dbReference type="EMBL" id="QVY47422.1"/>
    </source>
</evidence>
<evidence type="ECO:0000313" key="2">
    <source>
        <dbReference type="Proteomes" id="UP001266116"/>
    </source>
</evidence>
<reference evidence="1 2" key="1">
    <citation type="journal article" date="2021" name="Arch. Virol.">
        <title>Genomic characterization of two novel viruses infecting Barleria cristata L. from the genera Orthotospovirus and Polerovirus.</title>
        <authorList>
            <person name="Read D.A."/>
            <person name="Roberts R."/>
            <person name="Thompson G."/>
        </authorList>
    </citation>
    <scope>NUCLEOTIDE SEQUENCE [LARGE SCALE GENOMIC DNA]</scope>
    <source>
        <strain evidence="1 2">RSA</strain>
    </source>
</reference>
<gene>
    <name evidence="1" type="primary">NSs</name>
</gene>
<organism evidence="1 2">
    <name type="scientific">Barleria chlorosis-associated virus</name>
    <dbReference type="NCBI Taxonomy" id="3433955"/>
    <lineage>
        <taxon>Viruses</taxon>
    </lineage>
</organism>
<protein>
    <submittedName>
        <fullName evidence="1">Non-structural protein</fullName>
    </submittedName>
</protein>
<name>A0AC61NB05_9VIRU</name>
<proteinExistence type="predicted"/>
<dbReference type="EMBL" id="MW251498">
    <property type="protein sequence ID" value="QVY47422.1"/>
    <property type="molecule type" value="Genomic_RNA"/>
</dbReference>
<sequence>MNSSMAMGNLKLTNILSLHGTSSKPDSVIDYYFLSSCGSHDPKLEVVMYSDKITKSAFSFNKSAPTIQSERAEIIQDNLKYSIFEGFEFNLDMGNHDASIYVRCDNINLTGVKVKPHFKLIDFPKFEKHQVQKNIYDLSKNYITPGEFYAPTNSVFDLLPTVNILPLTEIGYKLTLNTSTFNGRCETLWPRSKFNTPTLNVSPVCEHRFVTQNNRRLSSATLKASENISDLDLKLNTVFFAKVNICHDFDLEFQIKIPATSSHTSFDRVFSFYKDKLGRVFKIYAQSTPSNEKGFTVFRVNFAGCVEALPTSPVTKLSNKFVEECKIEYGLSTRQVPVEPLYPLLVFNNVVETHSDRCEYFLRSIDNRMVVVFTINKPINLKEKVGPMGAYLVDDYGVAYVLSSDLQDSLPKSDSALKYVYESLPREWKVDYSRGHIYYGANVYYLRSAGAADMELLEITD</sequence>
<accession>A0AC61NB05</accession>
<dbReference type="Proteomes" id="UP001266116">
    <property type="component" value="Genome"/>
</dbReference>